<evidence type="ECO:0000313" key="2">
    <source>
        <dbReference type="Proteomes" id="UP000019265"/>
    </source>
</evidence>
<dbReference type="RefSeq" id="WP_025250949.1">
    <property type="nucleotide sequence ID" value="NZ_CP006934.1"/>
</dbReference>
<proteinExistence type="predicted"/>
<dbReference type="KEGG" id="ssab:SSABA_v1c04020"/>
<dbReference type="STRING" id="1276257.SSABA_v1c04020"/>
<organism evidence="1 2">
    <name type="scientific">Spiroplasma sabaudiense Ar-1343</name>
    <dbReference type="NCBI Taxonomy" id="1276257"/>
    <lineage>
        <taxon>Bacteria</taxon>
        <taxon>Bacillati</taxon>
        <taxon>Mycoplasmatota</taxon>
        <taxon>Mollicutes</taxon>
        <taxon>Entomoplasmatales</taxon>
        <taxon>Spiroplasmataceae</taxon>
        <taxon>Spiroplasma</taxon>
    </lineage>
</organism>
<name>W6AA00_9MOLU</name>
<dbReference type="AlphaFoldDB" id="W6AA00"/>
<dbReference type="EMBL" id="CP006934">
    <property type="protein sequence ID" value="AHI53811.1"/>
    <property type="molecule type" value="Genomic_DNA"/>
</dbReference>
<reference evidence="1 2" key="1">
    <citation type="journal article" date="2014" name="Genome Biol. Evol.">
        <title>Molecular evolution of the substrate utilization strategies and putative virulence factors in mosquito-associated Spiroplasma species.</title>
        <authorList>
            <person name="Chang T.H."/>
            <person name="Lo W.S."/>
            <person name="Ku C."/>
            <person name="Chen L.L."/>
            <person name="Kuo C.H."/>
        </authorList>
    </citation>
    <scope>NUCLEOTIDE SEQUENCE [LARGE SCALE GENOMIC DNA]</scope>
    <source>
        <strain evidence="1">Ar-1343</strain>
    </source>
</reference>
<dbReference type="PATRIC" id="fig|1276257.3.peg.412"/>
<keyword evidence="2" id="KW-1185">Reference proteome</keyword>
<sequence>MENKLTISPGDYGGFKIKFSGNSIGALPKIEVAKERCLTLAKTYKVDRYYILDKESQIVEEIII</sequence>
<gene>
    <name evidence="1" type="ORF">SSABA_v1c04020</name>
</gene>
<protein>
    <submittedName>
        <fullName evidence="1">Uncharacterized protein</fullName>
    </submittedName>
</protein>
<accession>W6AA00</accession>
<evidence type="ECO:0000313" key="1">
    <source>
        <dbReference type="EMBL" id="AHI53811.1"/>
    </source>
</evidence>
<dbReference type="Proteomes" id="UP000019265">
    <property type="component" value="Chromosome"/>
</dbReference>
<dbReference type="HOGENOM" id="CLU_2865573_0_0_14"/>